<dbReference type="OrthoDB" id="995584at2"/>
<dbReference type="Proteomes" id="UP000184480">
    <property type="component" value="Unassembled WGS sequence"/>
</dbReference>
<dbReference type="AlphaFoldDB" id="A0A1M5DZV8"/>
<keyword evidence="1" id="KW-0732">Signal</keyword>
<reference evidence="3" key="1">
    <citation type="submission" date="2016-11" db="EMBL/GenBank/DDBJ databases">
        <authorList>
            <person name="Varghese N."/>
            <person name="Submissions S."/>
        </authorList>
    </citation>
    <scope>NUCLEOTIDE SEQUENCE [LARGE SCALE GENOMIC DNA]</scope>
    <source>
        <strain evidence="3">DSM 27370</strain>
    </source>
</reference>
<evidence type="ECO:0008006" key="4">
    <source>
        <dbReference type="Google" id="ProtNLM"/>
    </source>
</evidence>
<evidence type="ECO:0000256" key="1">
    <source>
        <dbReference type="SAM" id="SignalP"/>
    </source>
</evidence>
<evidence type="ECO:0000313" key="3">
    <source>
        <dbReference type="Proteomes" id="UP000184480"/>
    </source>
</evidence>
<evidence type="ECO:0000313" key="2">
    <source>
        <dbReference type="EMBL" id="SHF72499.1"/>
    </source>
</evidence>
<gene>
    <name evidence="2" type="ORF">SAMN05444362_109105</name>
</gene>
<feature type="signal peptide" evidence="1">
    <location>
        <begin position="1"/>
        <end position="22"/>
    </location>
</feature>
<protein>
    <recommendedName>
        <fullName evidence="4">DKNYY family protein</fullName>
    </recommendedName>
</protein>
<name>A0A1M5DZV8_9BACT</name>
<feature type="chain" id="PRO_5009909677" description="DKNYY family protein" evidence="1">
    <location>
        <begin position="23"/>
        <end position="267"/>
    </location>
</feature>
<dbReference type="RefSeq" id="WP_062179929.1">
    <property type="nucleotide sequence ID" value="NZ_BBXL01000008.1"/>
</dbReference>
<organism evidence="2 3">
    <name type="scientific">Dysgonomonas macrotermitis</name>
    <dbReference type="NCBI Taxonomy" id="1346286"/>
    <lineage>
        <taxon>Bacteria</taxon>
        <taxon>Pseudomonadati</taxon>
        <taxon>Bacteroidota</taxon>
        <taxon>Bacteroidia</taxon>
        <taxon>Bacteroidales</taxon>
        <taxon>Dysgonomonadaceae</taxon>
        <taxon>Dysgonomonas</taxon>
    </lineage>
</organism>
<keyword evidence="3" id="KW-1185">Reference proteome</keyword>
<sequence>MKRLCLFSILVFFHILYSFVFANPANSINEEGAFYSVYGLSPRTTAVVVNFGEGDADLTELDHIFEEIDALDSIRYGYFDYYYENAKLYKTLQYYDTTGVYRLMSNKRVTDAIRPQVAKEFYIYGTKGHELKKVHDVVFALDECRTNLFAFTLDGFDKRKNGEPLFATTQKLDLKYGNDYQDIELKVNEYYASIEADYADSISTVVYANIGNIYFTYTDDFKWNQAFTSYDDTQCFFPGRAIFRLENDGTLTAIWGDGLDLFGIPCD</sequence>
<proteinExistence type="predicted"/>
<accession>A0A1M5DZV8</accession>
<dbReference type="EMBL" id="FQUC01000009">
    <property type="protein sequence ID" value="SHF72499.1"/>
    <property type="molecule type" value="Genomic_DNA"/>
</dbReference>